<dbReference type="EMBL" id="LS974202">
    <property type="protein sequence ID" value="SSC13620.1"/>
    <property type="molecule type" value="Genomic_DNA"/>
</dbReference>
<dbReference type="Gene3D" id="3.50.50.60">
    <property type="entry name" value="FAD/NAD(P)-binding domain"/>
    <property type="match status" value="2"/>
</dbReference>
<name>A0A7Z7LGP5_9BACT</name>
<dbReference type="InterPro" id="IPR023753">
    <property type="entry name" value="FAD/NAD-binding_dom"/>
</dbReference>
<dbReference type="PROSITE" id="PS51257">
    <property type="entry name" value="PROKAR_LIPOPROTEIN"/>
    <property type="match status" value="1"/>
</dbReference>
<organism evidence="3 4">
    <name type="scientific">Mesotoga infera</name>
    <dbReference type="NCBI Taxonomy" id="1236046"/>
    <lineage>
        <taxon>Bacteria</taxon>
        <taxon>Thermotogati</taxon>
        <taxon>Thermotogota</taxon>
        <taxon>Thermotogae</taxon>
        <taxon>Kosmotogales</taxon>
        <taxon>Kosmotogaceae</taxon>
        <taxon>Mesotoga</taxon>
    </lineage>
</organism>
<evidence type="ECO:0000313" key="3">
    <source>
        <dbReference type="EMBL" id="SSC13620.1"/>
    </source>
</evidence>
<feature type="domain" description="FAD/NAD(P)-binding" evidence="2">
    <location>
        <begin position="8"/>
        <end position="298"/>
    </location>
</feature>
<protein>
    <submittedName>
        <fullName evidence="3">FAD-dependent pyridine nucleotide-disulfide oxidoreductase</fullName>
    </submittedName>
</protein>
<dbReference type="InterPro" id="IPR036188">
    <property type="entry name" value="FAD/NAD-bd_sf"/>
</dbReference>
<sequence length="412" mass="44962">MLKREKTDVLVIGGGAAGMACALSAAKEGVYVTLLERESSVGGVLNQCIHNGFGLQFYHQELTGPEFASRLIDEMNMENVKIINQSYVRDIDVRKRVAQVLSPDGAYEIQAGALVISTGARERPFGSLLIPGDRPSGIMPAGVAQRYVNLENRIPARKAVVLGSGDIGLIMARRLTLEGVEVVGVLERMSYPGGLTRNIVQCLEDFDIPLHLSTTVTEVRGEGRLRSVEVSKVDENFTPIPGTSRNIDVDALILSAGLLPQVEDFSDDLEVDPVNRGFLVSNTCESSVEGVFAAGNNVAVFDLVDYVAAEGWIAGRHAALFSRGVNTSGDRVPIFRGKNIGVLVPGIVDMEEHLRLYIRLRKPMEKGVVVLRELKIEKKFSYGVPSEMIQLVVNRDKLQPLMNHGRLTVEVQ</sequence>
<dbReference type="PANTHER" id="PTHR42949">
    <property type="entry name" value="ANAEROBIC GLYCEROL-3-PHOSPHATE DEHYDROGENASE SUBUNIT B"/>
    <property type="match status" value="1"/>
</dbReference>
<reference evidence="3 4" key="1">
    <citation type="submission" date="2017-01" db="EMBL/GenBank/DDBJ databases">
        <authorList>
            <person name="Erauso G."/>
        </authorList>
    </citation>
    <scope>NUCLEOTIDE SEQUENCE [LARGE SCALE GENOMIC DNA]</scope>
    <source>
        <strain evidence="3">MESINF1</strain>
    </source>
</reference>
<dbReference type="KEGG" id="minf:MESINF_2180"/>
<keyword evidence="1" id="KW-0560">Oxidoreductase</keyword>
<dbReference type="PRINTS" id="PR00368">
    <property type="entry name" value="FADPNR"/>
</dbReference>
<accession>A0A7Z7LGP5</accession>
<dbReference type="InterPro" id="IPR051691">
    <property type="entry name" value="Metab_Enz_Cyan_OpOx_G3PDH"/>
</dbReference>
<dbReference type="Proteomes" id="UP000250796">
    <property type="component" value="Chromosome MESINF"/>
</dbReference>
<evidence type="ECO:0000259" key="2">
    <source>
        <dbReference type="Pfam" id="PF07992"/>
    </source>
</evidence>
<dbReference type="SUPFAM" id="SSF51905">
    <property type="entry name" value="FAD/NAD(P)-binding domain"/>
    <property type="match status" value="1"/>
</dbReference>
<dbReference type="AlphaFoldDB" id="A0A7Z7LGP5"/>
<dbReference type="PANTHER" id="PTHR42949:SF3">
    <property type="entry name" value="ANAEROBIC GLYCEROL-3-PHOSPHATE DEHYDROGENASE SUBUNIT B"/>
    <property type="match status" value="1"/>
</dbReference>
<dbReference type="Pfam" id="PF07992">
    <property type="entry name" value="Pyr_redox_2"/>
    <property type="match status" value="1"/>
</dbReference>
<proteinExistence type="predicted"/>
<dbReference type="PRINTS" id="PR00469">
    <property type="entry name" value="PNDRDTASEII"/>
</dbReference>
<evidence type="ECO:0000256" key="1">
    <source>
        <dbReference type="ARBA" id="ARBA00023002"/>
    </source>
</evidence>
<evidence type="ECO:0000313" key="4">
    <source>
        <dbReference type="Proteomes" id="UP000250796"/>
    </source>
</evidence>
<dbReference type="GO" id="GO:0016491">
    <property type="term" value="F:oxidoreductase activity"/>
    <property type="evidence" value="ECO:0007669"/>
    <property type="project" value="UniProtKB-KW"/>
</dbReference>
<keyword evidence="4" id="KW-1185">Reference proteome</keyword>
<gene>
    <name evidence="3" type="ORF">MESINF_2180</name>
</gene>